<keyword evidence="2 4" id="KW-0808">Transferase</keyword>
<name>A0A5C6RMH5_9BACT</name>
<reference evidence="4 5" key="1">
    <citation type="submission" date="2019-08" db="EMBL/GenBank/DDBJ databases">
        <title>Genome of Phaeodactylibacter luteus.</title>
        <authorList>
            <person name="Bowman J.P."/>
        </authorList>
    </citation>
    <scope>NUCLEOTIDE SEQUENCE [LARGE SCALE GENOMIC DNA]</scope>
    <source>
        <strain evidence="4 5">KCTC 42180</strain>
    </source>
</reference>
<evidence type="ECO:0000259" key="3">
    <source>
        <dbReference type="Pfam" id="PF10017"/>
    </source>
</evidence>
<dbReference type="PANTHER" id="PTHR43397:SF1">
    <property type="entry name" value="ERGOTHIONEINE BIOSYNTHESIS PROTEIN 1"/>
    <property type="match status" value="1"/>
</dbReference>
<evidence type="ECO:0000313" key="5">
    <source>
        <dbReference type="Proteomes" id="UP000321580"/>
    </source>
</evidence>
<dbReference type="GO" id="GO:0052706">
    <property type="term" value="F:L-histidine N(alpha)-methyltransferase activity"/>
    <property type="evidence" value="ECO:0007669"/>
    <property type="project" value="UniProtKB-EC"/>
</dbReference>
<dbReference type="InterPro" id="IPR029063">
    <property type="entry name" value="SAM-dependent_MTases_sf"/>
</dbReference>
<evidence type="ECO:0000256" key="2">
    <source>
        <dbReference type="ARBA" id="ARBA00022679"/>
    </source>
</evidence>
<dbReference type="PANTHER" id="PTHR43397">
    <property type="entry name" value="ERGOTHIONEINE BIOSYNTHESIS PROTEIN 1"/>
    <property type="match status" value="1"/>
</dbReference>
<gene>
    <name evidence="4" type="primary">egtD</name>
    <name evidence="4" type="ORF">FRY97_10755</name>
</gene>
<dbReference type="InterPro" id="IPR019257">
    <property type="entry name" value="MeTrfase_dom"/>
</dbReference>
<keyword evidence="5" id="KW-1185">Reference proteome</keyword>
<dbReference type="Gene3D" id="3.40.50.150">
    <property type="entry name" value="Vaccinia Virus protein VP39"/>
    <property type="match status" value="1"/>
</dbReference>
<accession>A0A5C6RMH5</accession>
<evidence type="ECO:0000256" key="1">
    <source>
        <dbReference type="ARBA" id="ARBA00022603"/>
    </source>
</evidence>
<protein>
    <submittedName>
        <fullName evidence="4">L-histidine N(Alpha)-methyltransferase</fullName>
        <ecNumber evidence="4">2.1.1.44</ecNumber>
    </submittedName>
</protein>
<organism evidence="4 5">
    <name type="scientific">Phaeodactylibacter luteus</name>
    <dbReference type="NCBI Taxonomy" id="1564516"/>
    <lineage>
        <taxon>Bacteria</taxon>
        <taxon>Pseudomonadati</taxon>
        <taxon>Bacteroidota</taxon>
        <taxon>Saprospiria</taxon>
        <taxon>Saprospirales</taxon>
        <taxon>Haliscomenobacteraceae</taxon>
        <taxon>Phaeodactylibacter</taxon>
    </lineage>
</organism>
<evidence type="ECO:0000313" key="4">
    <source>
        <dbReference type="EMBL" id="TXB63129.1"/>
    </source>
</evidence>
<dbReference type="InterPro" id="IPR035094">
    <property type="entry name" value="EgtD"/>
</dbReference>
<dbReference type="Pfam" id="PF10017">
    <property type="entry name" value="Methyltransf_33"/>
    <property type="match status" value="1"/>
</dbReference>
<dbReference type="Proteomes" id="UP000321580">
    <property type="component" value="Unassembled WGS sequence"/>
</dbReference>
<keyword evidence="1 4" id="KW-0489">Methyltransferase</keyword>
<comment type="caution">
    <text evidence="4">The sequence shown here is derived from an EMBL/GenBank/DDBJ whole genome shotgun (WGS) entry which is preliminary data.</text>
</comment>
<dbReference type="InterPro" id="IPR051128">
    <property type="entry name" value="EgtD_Methyltrsf_superfamily"/>
</dbReference>
<dbReference type="CDD" id="cd02440">
    <property type="entry name" value="AdoMet_MTases"/>
    <property type="match status" value="1"/>
</dbReference>
<dbReference type="RefSeq" id="WP_147167533.1">
    <property type="nucleotide sequence ID" value="NZ_VOOR01000019.1"/>
</dbReference>
<proteinExistence type="predicted"/>
<sequence length="326" mass="36827">MPTHSSAAANAPAVSTIFAQDVLSGLKQTAKTLPAKYFYDEHGDRLFQDIMHMPAYYLTGCELEIFQQQQAAILKAIGSPSFHLLELGAGDGYKTQVLLRHFLEAGAAFDYQPVDISENVLIELEQRLREELPGLKVNPLAGDYFKVLHEGRQSGQGSKVVLFLGANIGNYPPTEAGRFLRQLYHELNTGDKLLIGFDLKKDPATILKAYNDPEGITAAFNLNLLKRINRELHANFNLQEFRHWETYDPQSGEARSYLVSQKPQHVFIRSLNRSFFFDAWEAIQVELSKKYSLHEVEALAAATGFQVQEHFTDSRDFFVDSLWVKA</sequence>
<dbReference type="EMBL" id="VOOR01000019">
    <property type="protein sequence ID" value="TXB63129.1"/>
    <property type="molecule type" value="Genomic_DNA"/>
</dbReference>
<dbReference type="EC" id="2.1.1.44" evidence="4"/>
<dbReference type="InterPro" id="IPR017804">
    <property type="entry name" value="MeTrfase_EgtD-like"/>
</dbReference>
<dbReference type="PIRSF" id="PIRSF018005">
    <property type="entry name" value="UCP018005"/>
    <property type="match status" value="1"/>
</dbReference>
<feature type="domain" description="Histidine-specific methyltransferase SAM-dependent" evidence="3">
    <location>
        <begin position="18"/>
        <end position="323"/>
    </location>
</feature>
<dbReference type="GO" id="GO:0032259">
    <property type="term" value="P:methylation"/>
    <property type="evidence" value="ECO:0007669"/>
    <property type="project" value="UniProtKB-KW"/>
</dbReference>
<dbReference type="NCBIfam" id="TIGR03438">
    <property type="entry name" value="egtD_ergothio"/>
    <property type="match status" value="1"/>
</dbReference>
<dbReference type="SUPFAM" id="SSF53335">
    <property type="entry name" value="S-adenosyl-L-methionine-dependent methyltransferases"/>
    <property type="match status" value="1"/>
</dbReference>
<dbReference type="OrthoDB" id="5289726at2"/>
<dbReference type="AlphaFoldDB" id="A0A5C6RMH5"/>